<comment type="subcellular location">
    <subcellularLocation>
        <location evidence="1 9">Membrane</location>
        <topology evidence="1 9">Multi-pass membrane protein</topology>
    </subcellularLocation>
</comment>
<evidence type="ECO:0000256" key="9">
    <source>
        <dbReference type="RuleBase" id="RU361221"/>
    </source>
</evidence>
<evidence type="ECO:0000256" key="4">
    <source>
        <dbReference type="ARBA" id="ARBA00022989"/>
    </source>
</evidence>
<evidence type="ECO:0000256" key="1">
    <source>
        <dbReference type="ARBA" id="ARBA00004141"/>
    </source>
</evidence>
<gene>
    <name evidence="11" type="ORF">ATY40_BA7503153</name>
</gene>
<evidence type="ECO:0000313" key="12">
    <source>
        <dbReference type="Proteomes" id="UP000094565"/>
    </source>
</evidence>
<dbReference type="GO" id="GO:0005886">
    <property type="term" value="C:plasma membrane"/>
    <property type="evidence" value="ECO:0007669"/>
    <property type="project" value="TreeGrafter"/>
</dbReference>
<dbReference type="GO" id="GO:0005794">
    <property type="term" value="C:Golgi apparatus"/>
    <property type="evidence" value="ECO:0007669"/>
    <property type="project" value="TreeGrafter"/>
</dbReference>
<evidence type="ECO:0000256" key="7">
    <source>
        <dbReference type="ARBA" id="ARBA00023214"/>
    </source>
</evidence>
<keyword evidence="7 9" id="KW-0868">Chloride</keyword>
<dbReference type="PANTHER" id="PTHR45711:SF6">
    <property type="entry name" value="CHLORIDE CHANNEL PROTEIN"/>
    <property type="match status" value="1"/>
</dbReference>
<sequence length="748" mass="82604">MRLNDTDLDIRTQKIPVLTYNDSLANSIEDLTIESPTTSKTSRSTRKRYRNKTFIDWIYEYELAKHVKETVTNNGSPLLQMYIPKSKWVVLSISSITMGVLVVLIDFLSLWLHDKKYGYCSGHVVSIRSNCEEGQWETWSQTILTFMSSGTVFHNIGNLVICLVISGIFATMAVLITTKYSFSAHSGIAELKIILNGLIINGFLNIEVVLSKILGIIMVVAAGIWAGKDGPLVHISAGICNFFLIKIPNLHSQNQALKRELIAASTAAGIALAFNSPIGGILFVFEQFSGSIGIHSLMWPGFVSSTIAVTVMKALHPFDDIITGNLFVVTEDKNWLNVELIPFIFLGCLGGLLGVLFNQLNIRLQRFRVTKFMGSKRAQLLDVLAVCLLTVFLSYGNSFSGLTLTEMTSALFTDCSKSKSGVLCSASTLQSDKLEFPWRLCLILLFTFFQGLILTAYTVGGNIPGGVLLPSLTIGALVGRLFGTVLKYYQLRYPSLDIFMNCNSEGQCISPGSYAVIGAASFLTGVTRMTITVIAIIMEVTGALTYVLPVMIGVLFSILINSVLSGKSSYELWLKLNDYPYLPPGIEEFVNPDLTRIPCHRVFKPINQLFVICKDTFVTVNDICLVLENANVSGFPVLEKEGGKFIGYISSYELQLELDKLLDIEGVDRSTAVTLDPSSSDYSLEGILETNLLILPPEMDLLTCYDFFQKMSTSIAIFCDSRNQLVGIFSRVDIIELVEKSKVELELL</sequence>
<reference evidence="11 12" key="1">
    <citation type="submission" date="2016-02" db="EMBL/GenBank/DDBJ databases">
        <title>Comparative genomic and transcriptomic foundation for Pichia pastoris.</title>
        <authorList>
            <person name="Love K.R."/>
            <person name="Shah K.A."/>
            <person name="Whittaker C.A."/>
            <person name="Wu J."/>
            <person name="Bartlett M.C."/>
            <person name="Ma D."/>
            <person name="Leeson R.L."/>
            <person name="Priest M."/>
            <person name="Young S.K."/>
            <person name="Love J.C."/>
        </authorList>
    </citation>
    <scope>NUCLEOTIDE SEQUENCE [LARGE SCALE GENOMIC DNA]</scope>
    <source>
        <strain evidence="11 12">ATCC 28485</strain>
    </source>
</reference>
<dbReference type="AlphaFoldDB" id="A0A1B2JD37"/>
<feature type="transmembrane region" description="Helical" evidence="9">
    <location>
        <begin position="378"/>
        <end position="396"/>
    </location>
</feature>
<dbReference type="PROSITE" id="PS51371">
    <property type="entry name" value="CBS"/>
    <property type="match status" value="2"/>
</dbReference>
<dbReference type="EMBL" id="CP014585">
    <property type="protein sequence ID" value="ANZ75973.1"/>
    <property type="molecule type" value="Genomic_DNA"/>
</dbReference>
<feature type="domain" description="CBS" evidence="10">
    <location>
        <begin position="688"/>
        <end position="745"/>
    </location>
</feature>
<feature type="transmembrane region" description="Helical" evidence="9">
    <location>
        <begin position="297"/>
        <end position="315"/>
    </location>
</feature>
<dbReference type="Pfam" id="PF00571">
    <property type="entry name" value="CBS"/>
    <property type="match status" value="1"/>
</dbReference>
<evidence type="ECO:0000256" key="5">
    <source>
        <dbReference type="ARBA" id="ARBA00023065"/>
    </source>
</evidence>
<dbReference type="InterPro" id="IPR046342">
    <property type="entry name" value="CBS_dom_sf"/>
</dbReference>
<evidence type="ECO:0000259" key="10">
    <source>
        <dbReference type="PROSITE" id="PS51371"/>
    </source>
</evidence>
<evidence type="ECO:0000256" key="8">
    <source>
        <dbReference type="PROSITE-ProRule" id="PRU00703"/>
    </source>
</evidence>
<accession>A0A1B2JD37</accession>
<dbReference type="Pfam" id="PF00654">
    <property type="entry name" value="Voltage_CLC"/>
    <property type="match status" value="1"/>
</dbReference>
<dbReference type="Proteomes" id="UP000094565">
    <property type="component" value="Chromosome 2"/>
</dbReference>
<keyword evidence="8" id="KW-0129">CBS domain</keyword>
<feature type="transmembrane region" description="Helical" evidence="9">
    <location>
        <begin position="88"/>
        <end position="112"/>
    </location>
</feature>
<keyword evidence="3 9" id="KW-0812">Transmembrane</keyword>
<keyword evidence="4 9" id="KW-1133">Transmembrane helix</keyword>
<dbReference type="SUPFAM" id="SSF81340">
    <property type="entry name" value="Clc chloride channel"/>
    <property type="match status" value="1"/>
</dbReference>
<feature type="transmembrane region" description="Helical" evidence="9">
    <location>
        <begin position="261"/>
        <end position="285"/>
    </location>
</feature>
<evidence type="ECO:0000313" key="11">
    <source>
        <dbReference type="EMBL" id="ANZ75973.1"/>
    </source>
</evidence>
<dbReference type="OrthoDB" id="44789at2759"/>
<feature type="transmembrane region" description="Helical" evidence="9">
    <location>
        <begin position="514"/>
        <end position="537"/>
    </location>
</feature>
<comment type="similarity">
    <text evidence="9">Belongs to the chloride channel (TC 2.A.49) family.</text>
</comment>
<dbReference type="InterPro" id="IPR001807">
    <property type="entry name" value="ClC"/>
</dbReference>
<organism evidence="11 12">
    <name type="scientific">Komagataella pastoris</name>
    <name type="common">Yeast</name>
    <name type="synonym">Pichia pastoris</name>
    <dbReference type="NCBI Taxonomy" id="4922"/>
    <lineage>
        <taxon>Eukaryota</taxon>
        <taxon>Fungi</taxon>
        <taxon>Dikarya</taxon>
        <taxon>Ascomycota</taxon>
        <taxon>Saccharomycotina</taxon>
        <taxon>Pichiomycetes</taxon>
        <taxon>Pichiales</taxon>
        <taxon>Pichiaceae</taxon>
        <taxon>Komagataella</taxon>
    </lineage>
</organism>
<dbReference type="InterPro" id="IPR014743">
    <property type="entry name" value="Cl-channel_core"/>
</dbReference>
<dbReference type="InterPro" id="IPR000644">
    <property type="entry name" value="CBS_dom"/>
</dbReference>
<keyword evidence="5 9" id="KW-0406">Ion transport</keyword>
<dbReference type="GO" id="GO:0005247">
    <property type="term" value="F:voltage-gated chloride channel activity"/>
    <property type="evidence" value="ECO:0007669"/>
    <property type="project" value="TreeGrafter"/>
</dbReference>
<evidence type="ECO:0000256" key="6">
    <source>
        <dbReference type="ARBA" id="ARBA00023136"/>
    </source>
</evidence>
<name>A0A1B2JD37_PICPA</name>
<feature type="transmembrane region" description="Helical" evidence="9">
    <location>
        <begin position="156"/>
        <end position="177"/>
    </location>
</feature>
<dbReference type="Gene3D" id="3.10.580.10">
    <property type="entry name" value="CBS-domain"/>
    <property type="match status" value="1"/>
</dbReference>
<feature type="transmembrane region" description="Helical" evidence="9">
    <location>
        <begin position="335"/>
        <end position="357"/>
    </location>
</feature>
<keyword evidence="12" id="KW-1185">Reference proteome</keyword>
<dbReference type="PANTHER" id="PTHR45711">
    <property type="entry name" value="CHLORIDE CHANNEL PROTEIN"/>
    <property type="match status" value="1"/>
</dbReference>
<keyword evidence="2 9" id="KW-0813">Transport</keyword>
<feature type="transmembrane region" description="Helical" evidence="9">
    <location>
        <begin position="198"/>
        <end position="226"/>
    </location>
</feature>
<protein>
    <recommendedName>
        <fullName evidence="9">Chloride channel protein</fullName>
    </recommendedName>
</protein>
<evidence type="ECO:0000256" key="2">
    <source>
        <dbReference type="ARBA" id="ARBA00022448"/>
    </source>
</evidence>
<keyword evidence="6 9" id="KW-0472">Membrane</keyword>
<dbReference type="PRINTS" id="PR00762">
    <property type="entry name" value="CLCHANNEL"/>
</dbReference>
<feature type="transmembrane region" description="Helical" evidence="9">
    <location>
        <begin position="544"/>
        <end position="564"/>
    </location>
</feature>
<dbReference type="Gene3D" id="1.10.3080.10">
    <property type="entry name" value="Clc chloride channel"/>
    <property type="match status" value="1"/>
</dbReference>
<feature type="domain" description="CBS" evidence="10">
    <location>
        <begin position="603"/>
        <end position="664"/>
    </location>
</feature>
<evidence type="ECO:0000256" key="3">
    <source>
        <dbReference type="ARBA" id="ARBA00022692"/>
    </source>
</evidence>
<proteinExistence type="inferred from homology"/>
<dbReference type="SUPFAM" id="SSF54631">
    <property type="entry name" value="CBS-domain pair"/>
    <property type="match status" value="1"/>
</dbReference>
<feature type="transmembrane region" description="Helical" evidence="9">
    <location>
        <begin position="436"/>
        <end position="460"/>
    </location>
</feature>
<dbReference type="GO" id="GO:0005769">
    <property type="term" value="C:early endosome"/>
    <property type="evidence" value="ECO:0007669"/>
    <property type="project" value="TreeGrafter"/>
</dbReference>
<feature type="transmembrane region" description="Helical" evidence="9">
    <location>
        <begin position="467"/>
        <end position="489"/>
    </location>
</feature>